<evidence type="ECO:0000313" key="7">
    <source>
        <dbReference type="EMBL" id="CAC13323.1"/>
    </source>
</evidence>
<dbReference type="EMBL" id="AL445563">
    <property type="protein sequence ID" value="CAC13323.1"/>
    <property type="molecule type" value="Genomic_DNA"/>
</dbReference>
<protein>
    <submittedName>
        <fullName evidence="7">Uncharacterized protein</fullName>
    </submittedName>
</protein>
<dbReference type="BioCyc" id="MPUL272635:G1GT6-151-MONOMER"/>
<dbReference type="GO" id="GO:0005524">
    <property type="term" value="F:ATP binding"/>
    <property type="evidence" value="ECO:0007669"/>
    <property type="project" value="InterPro"/>
</dbReference>
<organism evidence="8">
    <name type="scientific">Mycoplasmopsis pulmonis (strain UAB CTIP)</name>
    <name type="common">Mycoplasma pulmonis</name>
    <dbReference type="NCBI Taxonomy" id="272635"/>
    <lineage>
        <taxon>Bacteria</taxon>
        <taxon>Bacillati</taxon>
        <taxon>Mycoplasmatota</taxon>
        <taxon>Mycoplasmoidales</taxon>
        <taxon>Metamycoplasmataceae</taxon>
        <taxon>Mycoplasmopsis</taxon>
    </lineage>
</organism>
<evidence type="ECO:0000256" key="4">
    <source>
        <dbReference type="ARBA" id="ARBA00022989"/>
    </source>
</evidence>
<proteinExistence type="inferred from homology"/>
<name>Q98R60_MYCPU</name>
<evidence type="ECO:0000256" key="2">
    <source>
        <dbReference type="ARBA" id="ARBA00005417"/>
    </source>
</evidence>
<dbReference type="GO" id="GO:0005886">
    <property type="term" value="C:plasma membrane"/>
    <property type="evidence" value="ECO:0007669"/>
    <property type="project" value="UniProtKB-SubCell"/>
</dbReference>
<dbReference type="RefSeq" id="WP_010924954.1">
    <property type="nucleotide sequence ID" value="NC_002771.1"/>
</dbReference>
<keyword evidence="8" id="KW-1185">Reference proteome</keyword>
<evidence type="ECO:0000256" key="1">
    <source>
        <dbReference type="ARBA" id="ARBA00004651"/>
    </source>
</evidence>
<comment type="similarity">
    <text evidence="2">Belongs to the ABC transporter superfamily.</text>
</comment>
<keyword evidence="3 6" id="KW-0812">Transmembrane</keyword>
<dbReference type="SUPFAM" id="SSF90123">
    <property type="entry name" value="ABC transporter transmembrane region"/>
    <property type="match status" value="1"/>
</dbReference>
<keyword evidence="5 6" id="KW-0472">Membrane</keyword>
<dbReference type="PIR" id="F90530">
    <property type="entry name" value="F90530"/>
</dbReference>
<dbReference type="AlphaFoldDB" id="Q98R60"/>
<reference evidence="7 8" key="1">
    <citation type="journal article" date="2001" name="Nucleic Acids Res.">
        <title>The complete genome sequence of the murine respiratory pathogen Mycoplasma pulmonis.</title>
        <authorList>
            <person name="Chambaud I."/>
            <person name="Heilig R."/>
            <person name="Ferris S."/>
            <person name="Barbe V."/>
            <person name="Samson D."/>
            <person name="Galisson F."/>
            <person name="Moszer I."/>
            <person name="Dybvig K."/>
            <person name="Wroblewski H."/>
            <person name="Viari A."/>
            <person name="Rocha E.P.C."/>
            <person name="Blanchard A."/>
        </authorList>
    </citation>
    <scope>NUCLEOTIDE SEQUENCE [LARGE SCALE GENOMIC DNA]</scope>
    <source>
        <strain evidence="7 8">UAB CTIP</strain>
    </source>
</reference>
<keyword evidence="4 6" id="KW-1133">Transmembrane helix</keyword>
<gene>
    <name evidence="7" type="ordered locus">MYPU_1500</name>
</gene>
<dbReference type="KEGG" id="mpu:MYPU_1500"/>
<dbReference type="HOGENOM" id="CLU_1775407_0_0_14"/>
<comment type="subcellular location">
    <subcellularLocation>
        <location evidence="1">Cell membrane</location>
        <topology evidence="1">Multi-pass membrane protein</topology>
    </subcellularLocation>
</comment>
<dbReference type="Proteomes" id="UP000000528">
    <property type="component" value="Chromosome"/>
</dbReference>
<evidence type="ECO:0000256" key="5">
    <source>
        <dbReference type="ARBA" id="ARBA00023136"/>
    </source>
</evidence>
<sequence length="146" mass="17262">MKFNLIEKILLGKNKSKLMSNEQKHEFISIRFAFISRLIFMIIFIIFIISIIGFSIALLYYFIYVLSTSENRLKLIKIVSIVSSVIFVVSIGFFYLQSFLFVLTSKKINFEITKTERNKILSLPFFIMKVTYPYTKKFPQNIKKNK</sequence>
<feature type="transmembrane region" description="Helical" evidence="6">
    <location>
        <begin position="75"/>
        <end position="96"/>
    </location>
</feature>
<evidence type="ECO:0000256" key="3">
    <source>
        <dbReference type="ARBA" id="ARBA00022692"/>
    </source>
</evidence>
<dbReference type="STRING" id="272635.gene:17576734"/>
<evidence type="ECO:0000256" key="6">
    <source>
        <dbReference type="SAM" id="Phobius"/>
    </source>
</evidence>
<dbReference type="InterPro" id="IPR036640">
    <property type="entry name" value="ABC1_TM_sf"/>
</dbReference>
<feature type="transmembrane region" description="Helical" evidence="6">
    <location>
        <begin position="38"/>
        <end position="63"/>
    </location>
</feature>
<evidence type="ECO:0000313" key="8">
    <source>
        <dbReference type="Proteomes" id="UP000000528"/>
    </source>
</evidence>
<accession>Q98R60</accession>